<dbReference type="InterPro" id="IPR049469">
    <property type="entry name" value="RRP40_KH-I"/>
</dbReference>
<dbReference type="InterPro" id="IPR012340">
    <property type="entry name" value="NA-bd_OB-fold"/>
</dbReference>
<dbReference type="SUPFAM" id="SSF50249">
    <property type="entry name" value="Nucleic acid-binding proteins"/>
    <property type="match status" value="1"/>
</dbReference>
<comment type="subcellular location">
    <subcellularLocation>
        <location evidence="1">Cytoplasm</location>
    </subcellularLocation>
    <subcellularLocation>
        <location evidence="2">Nucleus</location>
        <location evidence="2">Nucleolus</location>
    </subcellularLocation>
</comment>
<keyword evidence="5" id="KW-0698">rRNA processing</keyword>
<keyword evidence="6" id="KW-0271">Exosome</keyword>
<dbReference type="InterPro" id="IPR026699">
    <property type="entry name" value="Exosome_RNA_bind1/RRP40/RRP4"/>
</dbReference>
<dbReference type="InterPro" id="IPR004088">
    <property type="entry name" value="KH_dom_type_1"/>
</dbReference>
<dbReference type="GO" id="GO:0071034">
    <property type="term" value="P:CUT catabolic process"/>
    <property type="evidence" value="ECO:0007669"/>
    <property type="project" value="TreeGrafter"/>
</dbReference>
<evidence type="ECO:0000256" key="3">
    <source>
        <dbReference type="ARBA" id="ARBA00007841"/>
    </source>
</evidence>
<reference evidence="11" key="1">
    <citation type="submission" date="2020-11" db="EMBL/GenBank/DDBJ databases">
        <authorList>
            <person name="Tran Van P."/>
        </authorList>
    </citation>
    <scope>NUCLEOTIDE SEQUENCE</scope>
</reference>
<evidence type="ECO:0000256" key="4">
    <source>
        <dbReference type="ARBA" id="ARBA00022490"/>
    </source>
</evidence>
<dbReference type="FunFam" id="2.40.50.140:FF:000112">
    <property type="entry name" value="Exosome complex component RRP40"/>
    <property type="match status" value="1"/>
</dbReference>
<dbReference type="Pfam" id="PF21262">
    <property type="entry name" value="RRP40_S1"/>
    <property type="match status" value="1"/>
</dbReference>
<dbReference type="Gene3D" id="2.40.50.100">
    <property type="match status" value="1"/>
</dbReference>
<dbReference type="Gene3D" id="2.40.50.140">
    <property type="entry name" value="Nucleic acid-binding proteins"/>
    <property type="match status" value="1"/>
</dbReference>
<dbReference type="PANTHER" id="PTHR21321:SF1">
    <property type="entry name" value="EXOSOME COMPLEX COMPONENT RRP40"/>
    <property type="match status" value="1"/>
</dbReference>
<dbReference type="InterPro" id="IPR036612">
    <property type="entry name" value="KH_dom_type_1_sf"/>
</dbReference>
<evidence type="ECO:0000256" key="8">
    <source>
        <dbReference type="ARBA" id="ARBA00023242"/>
    </source>
</evidence>
<dbReference type="EMBL" id="LR901683">
    <property type="protein sequence ID" value="CAD7249176.1"/>
    <property type="molecule type" value="Genomic_DNA"/>
</dbReference>
<dbReference type="GO" id="GO:0071051">
    <property type="term" value="P:poly(A)-dependent snoRNA 3'-end processing"/>
    <property type="evidence" value="ECO:0007669"/>
    <property type="project" value="TreeGrafter"/>
</dbReference>
<evidence type="ECO:0000313" key="12">
    <source>
        <dbReference type="Proteomes" id="UP000677054"/>
    </source>
</evidence>
<dbReference type="PANTHER" id="PTHR21321">
    <property type="entry name" value="PNAS-3 RELATED"/>
    <property type="match status" value="1"/>
</dbReference>
<dbReference type="Proteomes" id="UP000677054">
    <property type="component" value="Unassembled WGS sequence"/>
</dbReference>
<feature type="domain" description="K Homology" evidence="10">
    <location>
        <begin position="152"/>
        <end position="199"/>
    </location>
</feature>
<organism evidence="11">
    <name type="scientific">Darwinula stevensoni</name>
    <dbReference type="NCBI Taxonomy" id="69355"/>
    <lineage>
        <taxon>Eukaryota</taxon>
        <taxon>Metazoa</taxon>
        <taxon>Ecdysozoa</taxon>
        <taxon>Arthropoda</taxon>
        <taxon>Crustacea</taxon>
        <taxon>Oligostraca</taxon>
        <taxon>Ostracoda</taxon>
        <taxon>Podocopa</taxon>
        <taxon>Podocopida</taxon>
        <taxon>Darwinulocopina</taxon>
        <taxon>Darwinuloidea</taxon>
        <taxon>Darwinulidae</taxon>
        <taxon>Darwinula</taxon>
    </lineage>
</organism>
<dbReference type="GO" id="GO:0071035">
    <property type="term" value="P:nuclear polyadenylation-dependent rRNA catabolic process"/>
    <property type="evidence" value="ECO:0007669"/>
    <property type="project" value="TreeGrafter"/>
</dbReference>
<accession>A0A7R8XEP2</accession>
<evidence type="ECO:0000256" key="5">
    <source>
        <dbReference type="ARBA" id="ARBA00022552"/>
    </source>
</evidence>
<evidence type="ECO:0000256" key="6">
    <source>
        <dbReference type="ARBA" id="ARBA00022835"/>
    </source>
</evidence>
<dbReference type="GO" id="GO:0010468">
    <property type="term" value="P:regulation of gene expression"/>
    <property type="evidence" value="ECO:0007669"/>
    <property type="project" value="UniProtKB-ARBA"/>
</dbReference>
<dbReference type="InterPro" id="IPR037319">
    <property type="entry name" value="Rrp40_S1"/>
</dbReference>
<dbReference type="GO" id="GO:0071038">
    <property type="term" value="P:TRAMP-dependent tRNA surveillance pathway"/>
    <property type="evidence" value="ECO:0007669"/>
    <property type="project" value="TreeGrafter"/>
</dbReference>
<comment type="similarity">
    <text evidence="3">Belongs to the RRP40 family.</text>
</comment>
<keyword evidence="8" id="KW-0539">Nucleus</keyword>
<dbReference type="GO" id="GO:0003723">
    <property type="term" value="F:RNA binding"/>
    <property type="evidence" value="ECO:0007669"/>
    <property type="project" value="UniProtKB-KW"/>
</dbReference>
<gene>
    <name evidence="11" type="ORF">DSTB1V02_LOCUS8975</name>
</gene>
<dbReference type="SUPFAM" id="SSF54791">
    <property type="entry name" value="Eukaryotic type KH-domain (KH-domain type I)"/>
    <property type="match status" value="1"/>
</dbReference>
<keyword evidence="4" id="KW-0963">Cytoplasm</keyword>
<evidence type="ECO:0000259" key="10">
    <source>
        <dbReference type="Pfam" id="PF15985"/>
    </source>
</evidence>
<dbReference type="CDD" id="cd05790">
    <property type="entry name" value="S1_Rrp40"/>
    <property type="match status" value="1"/>
</dbReference>
<dbReference type="GO" id="GO:0000177">
    <property type="term" value="C:cytoplasmic exosome (RNase complex)"/>
    <property type="evidence" value="ECO:0007669"/>
    <property type="project" value="TreeGrafter"/>
</dbReference>
<dbReference type="SUPFAM" id="SSF110324">
    <property type="entry name" value="Ribosomal L27 protein-like"/>
    <property type="match status" value="1"/>
</dbReference>
<dbReference type="AlphaFoldDB" id="A0A7R8XEP2"/>
<dbReference type="Gene3D" id="3.30.1370.10">
    <property type="entry name" value="K Homology domain, type 1"/>
    <property type="match status" value="1"/>
</dbReference>
<evidence type="ECO:0000256" key="9">
    <source>
        <dbReference type="ARBA" id="ARBA00030615"/>
    </source>
</evidence>
<keyword evidence="7" id="KW-0694">RNA-binding</keyword>
<dbReference type="EMBL" id="CAJPEV010002166">
    <property type="protein sequence ID" value="CAG0895944.1"/>
    <property type="molecule type" value="Genomic_DNA"/>
</dbReference>
<name>A0A7R8XEP2_9CRUS</name>
<dbReference type="GO" id="GO:0000176">
    <property type="term" value="C:nuclear exosome (RNase complex)"/>
    <property type="evidence" value="ECO:0007669"/>
    <property type="project" value="TreeGrafter"/>
</dbReference>
<dbReference type="CDD" id="cd22526">
    <property type="entry name" value="KH-I_Rrp40"/>
    <property type="match status" value="1"/>
</dbReference>
<sequence>MNFEPGEIVMPGDVLVDLDITPSESRFIIGPGLRREDNKILASKSGILQKKEPHIFWVNSKERRYVPVRGDAIIGIIIQKGADTYRVDIGASEPASLSVLAFEGATKKTKPILQIGDLVYARLLVANKDMEPELVCMDSAGRKRGLGPLEEGFLITLPLHTARRLLSSDWPLLHLLGREISYEAAVGLNGRVWIKGRTIKDTLAVATALETSSECRSESEMRCLVERILACRAGVAQED</sequence>
<evidence type="ECO:0000256" key="7">
    <source>
        <dbReference type="ARBA" id="ARBA00022884"/>
    </source>
</evidence>
<evidence type="ECO:0000256" key="2">
    <source>
        <dbReference type="ARBA" id="ARBA00004604"/>
    </source>
</evidence>
<dbReference type="GO" id="GO:0000467">
    <property type="term" value="P:exonucleolytic trimming to generate mature 3'-end of 5.8S rRNA from tricistronic rRNA transcript (SSU-rRNA, 5.8S rRNA, LSU-rRNA)"/>
    <property type="evidence" value="ECO:0007669"/>
    <property type="project" value="TreeGrafter"/>
</dbReference>
<dbReference type="Pfam" id="PF15985">
    <property type="entry name" value="KH_6"/>
    <property type="match status" value="1"/>
</dbReference>
<dbReference type="GO" id="GO:0005730">
    <property type="term" value="C:nucleolus"/>
    <property type="evidence" value="ECO:0007669"/>
    <property type="project" value="UniProtKB-SubCell"/>
</dbReference>
<protein>
    <recommendedName>
        <fullName evidence="9">Ribosomal RNA-processing protein 40</fullName>
    </recommendedName>
</protein>
<keyword evidence="12" id="KW-1185">Reference proteome</keyword>
<dbReference type="GO" id="GO:0034475">
    <property type="term" value="P:U4 snRNA 3'-end processing"/>
    <property type="evidence" value="ECO:0007669"/>
    <property type="project" value="TreeGrafter"/>
</dbReference>
<dbReference type="OrthoDB" id="340500at2759"/>
<proteinExistence type="inferred from homology"/>
<evidence type="ECO:0000256" key="1">
    <source>
        <dbReference type="ARBA" id="ARBA00004496"/>
    </source>
</evidence>
<evidence type="ECO:0000313" key="11">
    <source>
        <dbReference type="EMBL" id="CAD7249176.1"/>
    </source>
</evidence>